<dbReference type="AlphaFoldDB" id="A0A5P8W9D8"/>
<evidence type="ECO:0000313" key="1">
    <source>
        <dbReference type="EMBL" id="QFS48806.1"/>
    </source>
</evidence>
<protein>
    <submittedName>
        <fullName evidence="1">Uncharacterized protein</fullName>
    </submittedName>
</protein>
<sequence length="50" mass="5672">MTTYSVFIYFNNTPLSGSKATCPYKSLVFRELKSVILSLKTKSAGYFVIR</sequence>
<dbReference type="EMBL" id="CP045226">
    <property type="protein sequence ID" value="QFS48806.1"/>
    <property type="molecule type" value="Genomic_DNA"/>
</dbReference>
<accession>A0A5P8W9D8</accession>
<keyword evidence="2" id="KW-1185">Reference proteome</keyword>
<organism evidence="1 2">
    <name type="scientific">Nostoc sphaeroides CCNUC1</name>
    <dbReference type="NCBI Taxonomy" id="2653204"/>
    <lineage>
        <taxon>Bacteria</taxon>
        <taxon>Bacillati</taxon>
        <taxon>Cyanobacteriota</taxon>
        <taxon>Cyanophyceae</taxon>
        <taxon>Nostocales</taxon>
        <taxon>Nostocaceae</taxon>
        <taxon>Nostoc</taxon>
    </lineage>
</organism>
<gene>
    <name evidence="1" type="ORF">GXM_06300</name>
</gene>
<evidence type="ECO:0000313" key="2">
    <source>
        <dbReference type="Proteomes" id="UP000326678"/>
    </source>
</evidence>
<dbReference type="Proteomes" id="UP000326678">
    <property type="component" value="Chromosome Gxm1"/>
</dbReference>
<dbReference type="KEGG" id="nsh:GXM_06300"/>
<name>A0A5P8W9D8_9NOSO</name>
<proteinExistence type="predicted"/>
<reference evidence="1 2" key="1">
    <citation type="submission" date="2019-10" db="EMBL/GenBank/DDBJ databases">
        <title>Genomic and transcriptomic insights into the perfect genentic adaptation of a filamentous nitrogen-fixing cyanobacterium to rice fields.</title>
        <authorList>
            <person name="Chen Z."/>
        </authorList>
    </citation>
    <scope>NUCLEOTIDE SEQUENCE [LARGE SCALE GENOMIC DNA]</scope>
    <source>
        <strain evidence="1">CCNUC1</strain>
    </source>
</reference>